<evidence type="ECO:0000313" key="8">
    <source>
        <dbReference type="EMBL" id="OCH91910.1"/>
    </source>
</evidence>
<dbReference type="Gene3D" id="3.40.395.10">
    <property type="entry name" value="Adenoviral Proteinase, Chain A"/>
    <property type="match status" value="1"/>
</dbReference>
<dbReference type="InterPro" id="IPR003653">
    <property type="entry name" value="Peptidase_C48_C"/>
</dbReference>
<feature type="region of interest" description="Disordered" evidence="6">
    <location>
        <begin position="1"/>
        <end position="256"/>
    </location>
</feature>
<gene>
    <name evidence="8" type="ORF">OBBRIDRAFT_833827</name>
</gene>
<feature type="compositionally biased region" description="Polar residues" evidence="6">
    <location>
        <begin position="536"/>
        <end position="549"/>
    </location>
</feature>
<reference evidence="8 9" key="1">
    <citation type="submission" date="2016-07" db="EMBL/GenBank/DDBJ databases">
        <title>Draft genome of the white-rot fungus Obba rivulosa 3A-2.</title>
        <authorList>
            <consortium name="DOE Joint Genome Institute"/>
            <person name="Miettinen O."/>
            <person name="Riley R."/>
            <person name="Acob R."/>
            <person name="Barry K."/>
            <person name="Cullen D."/>
            <person name="De Vries R."/>
            <person name="Hainaut M."/>
            <person name="Hatakka A."/>
            <person name="Henrissat B."/>
            <person name="Hilden K."/>
            <person name="Kuo R."/>
            <person name="Labutti K."/>
            <person name="Lipzen A."/>
            <person name="Makela M.R."/>
            <person name="Sandor L."/>
            <person name="Spatafora J.W."/>
            <person name="Grigoriev I.V."/>
            <person name="Hibbett D.S."/>
        </authorList>
    </citation>
    <scope>NUCLEOTIDE SEQUENCE [LARGE SCALE GENOMIC DNA]</scope>
    <source>
        <strain evidence="8 9">3A-2</strain>
    </source>
</reference>
<dbReference type="Pfam" id="PF02902">
    <property type="entry name" value="Peptidase_C48"/>
    <property type="match status" value="2"/>
</dbReference>
<feature type="compositionally biased region" description="Polar residues" evidence="6">
    <location>
        <begin position="69"/>
        <end position="79"/>
    </location>
</feature>
<comment type="similarity">
    <text evidence="1">Belongs to the peptidase C48 family.</text>
</comment>
<evidence type="ECO:0000259" key="7">
    <source>
        <dbReference type="PROSITE" id="PS50600"/>
    </source>
</evidence>
<feature type="compositionally biased region" description="Polar residues" evidence="6">
    <location>
        <begin position="513"/>
        <end position="523"/>
    </location>
</feature>
<dbReference type="GO" id="GO:0016926">
    <property type="term" value="P:protein desumoylation"/>
    <property type="evidence" value="ECO:0007669"/>
    <property type="project" value="TreeGrafter"/>
</dbReference>
<feature type="domain" description="Ubiquitin-like protease family profile" evidence="7">
    <location>
        <begin position="613"/>
        <end position="982"/>
    </location>
</feature>
<sequence length="1106" mass="121653">MSSGAKARGVSEDMLDVCSGGPWKSNSATVIPVPGSERPSRARGTNPFSTNRMHNTLTGSRSTQSSSSAGHNVTASRTPFNLPRSAASSGSAAKRPRISNERPTVTSVYFTQTGDSRTSTSAGGPSSGRHIEPIEIPDDEEDIGEPVTGFASAHHRRRKSSSPDPIDSFSAASSSHPAQRHHPFSRPSSPEPPRRPQVEDGENTVRLRERVRSHEPPVTVVEDSDPLETDPITAFSDDDAMQRAKTPNGKTHIPANNVRQKVKAFETHNAPPIPHFDLRDRFSSVKNRMKGKDRGDAPLVTQPIGPQWDPVATSGSGFTPSSALKRGRKSTGLETQKINLPIDAWFLGYKPFQAEDANDVEPPFWLRYEPSSERPHLSALLHVVRKPGAKANVHEFRLERDVEEILYTQKANSRDPAEKVFVLRMKTRAPETKPRKSFLEYTPGSARPDGFVTFKFRTAHANWQGGEPYNKLVDALQKEVDTTEQVDGSGARALWEGACRSADHKKAELERTGLSSQPGSSRNAAEISILDDPDTRPTSLEDTESTTAPASRDRPVPGPAPRTGTAYAERTMRVTRQSLAAAERAERAQMRTSPSPDADELILIWPPQGAGAVNITRGDLKRLQPDQYLNDTLIEFGLKLWLNDLRNTNPVLAEQIHVFSSFFYKKLNVKNKEEGYQSVRKWTSKFDLFKKKYLVVPINEHFHWYLAIIYNPEHVLTPSPVDIPTSTAKPLTRKRKRESEVIDVEATGASSALSPPLSEDIVPDSCPPSPTHSHAPCPDSGGEQEVEELLKSTSCCSLTDIDSAPAASEAAHEQEEDVVMADASMVLDDLQLMYPDDARSSSPLRMDIDDTVEATSTTPSDSTMALSPLPRQDISMEVPAAQFYTLTPMKGKERAISPAGPVPASTREVELQQSRTYIFIFDSLGNRHPQAVKNLSAYLQMEAQDKKGVEDTSPAEGKHALVPSQLNYSDCGVYLIHYVATFMSDPTRFSQIILSKKARDYPASERSQDWQGEIVSDIRANLARRIEELSETWKKERATKEEQTKKNNEGSGSVKPAPAAPGSDDEIVIEDVEISTSTPTKAKTARGRQKDTQKGAAQVGAANRLR</sequence>
<dbReference type="PANTHER" id="PTHR46896">
    <property type="entry name" value="SENTRIN-SPECIFIC PROTEASE"/>
    <property type="match status" value="1"/>
</dbReference>
<dbReference type="Proteomes" id="UP000250043">
    <property type="component" value="Unassembled WGS sequence"/>
</dbReference>
<feature type="region of interest" description="Disordered" evidence="6">
    <location>
        <begin position="720"/>
        <end position="785"/>
    </location>
</feature>
<dbReference type="SUPFAM" id="SSF54001">
    <property type="entry name" value="Cysteine proteinases"/>
    <property type="match status" value="1"/>
</dbReference>
<dbReference type="InterPro" id="IPR051947">
    <property type="entry name" value="Sentrin-specific_protease"/>
</dbReference>
<protein>
    <submittedName>
        <fullName evidence="8">Cysteine proteinase</fullName>
    </submittedName>
</protein>
<dbReference type="EMBL" id="KV722377">
    <property type="protein sequence ID" value="OCH91910.1"/>
    <property type="molecule type" value="Genomic_DNA"/>
</dbReference>
<dbReference type="GO" id="GO:0006508">
    <property type="term" value="P:proteolysis"/>
    <property type="evidence" value="ECO:0007669"/>
    <property type="project" value="UniProtKB-KW"/>
</dbReference>
<evidence type="ECO:0000256" key="2">
    <source>
        <dbReference type="ARBA" id="ARBA00022553"/>
    </source>
</evidence>
<keyword evidence="2" id="KW-0597">Phosphoprotein</keyword>
<dbReference type="GO" id="GO:0005634">
    <property type="term" value="C:nucleus"/>
    <property type="evidence" value="ECO:0007669"/>
    <property type="project" value="TreeGrafter"/>
</dbReference>
<feature type="compositionally biased region" description="Acidic residues" evidence="6">
    <location>
        <begin position="1063"/>
        <end position="1073"/>
    </location>
</feature>
<feature type="compositionally biased region" description="Polar residues" evidence="6">
    <location>
        <begin position="313"/>
        <end position="322"/>
    </location>
</feature>
<keyword evidence="4" id="KW-0833">Ubl conjugation pathway</keyword>
<evidence type="ECO:0000313" key="9">
    <source>
        <dbReference type="Proteomes" id="UP000250043"/>
    </source>
</evidence>
<evidence type="ECO:0000256" key="6">
    <source>
        <dbReference type="SAM" id="MobiDB-lite"/>
    </source>
</evidence>
<organism evidence="8 9">
    <name type="scientific">Obba rivulosa</name>
    <dbReference type="NCBI Taxonomy" id="1052685"/>
    <lineage>
        <taxon>Eukaryota</taxon>
        <taxon>Fungi</taxon>
        <taxon>Dikarya</taxon>
        <taxon>Basidiomycota</taxon>
        <taxon>Agaricomycotina</taxon>
        <taxon>Agaricomycetes</taxon>
        <taxon>Polyporales</taxon>
        <taxon>Gelatoporiaceae</taxon>
        <taxon>Obba</taxon>
    </lineage>
</organism>
<dbReference type="PROSITE" id="PS50600">
    <property type="entry name" value="ULP_PROTEASE"/>
    <property type="match status" value="1"/>
</dbReference>
<feature type="region of interest" description="Disordered" evidence="6">
    <location>
        <begin position="506"/>
        <end position="571"/>
    </location>
</feature>
<feature type="compositionally biased region" description="Basic and acidic residues" evidence="6">
    <location>
        <begin position="192"/>
        <end position="215"/>
    </location>
</feature>
<evidence type="ECO:0000256" key="5">
    <source>
        <dbReference type="ARBA" id="ARBA00022801"/>
    </source>
</evidence>
<evidence type="ECO:0000256" key="3">
    <source>
        <dbReference type="ARBA" id="ARBA00022670"/>
    </source>
</evidence>
<name>A0A8E2B139_9APHY</name>
<feature type="compositionally biased region" description="Polar residues" evidence="6">
    <location>
        <begin position="46"/>
        <end position="59"/>
    </location>
</feature>
<feature type="compositionally biased region" description="Polar residues" evidence="6">
    <location>
        <begin position="101"/>
        <end position="124"/>
    </location>
</feature>
<evidence type="ECO:0000256" key="4">
    <source>
        <dbReference type="ARBA" id="ARBA00022786"/>
    </source>
</evidence>
<keyword evidence="5" id="KW-0378">Hydrolase</keyword>
<dbReference type="GO" id="GO:0005737">
    <property type="term" value="C:cytoplasm"/>
    <property type="evidence" value="ECO:0007669"/>
    <property type="project" value="TreeGrafter"/>
</dbReference>
<dbReference type="GO" id="GO:0070139">
    <property type="term" value="F:SUMO-specific endopeptidase activity"/>
    <property type="evidence" value="ECO:0007669"/>
    <property type="project" value="TreeGrafter"/>
</dbReference>
<feature type="compositionally biased region" description="Acidic residues" evidence="6">
    <location>
        <begin position="135"/>
        <end position="144"/>
    </location>
</feature>
<keyword evidence="9" id="KW-1185">Reference proteome</keyword>
<dbReference type="OrthoDB" id="442460at2759"/>
<feature type="compositionally biased region" description="Basic and acidic residues" evidence="6">
    <location>
        <begin position="1034"/>
        <end position="1048"/>
    </location>
</feature>
<dbReference type="PANTHER" id="PTHR46896:SF3">
    <property type="entry name" value="FI06413P-RELATED"/>
    <property type="match status" value="1"/>
</dbReference>
<accession>A0A8E2B139</accession>
<feature type="region of interest" description="Disordered" evidence="6">
    <location>
        <begin position="1034"/>
        <end position="1106"/>
    </location>
</feature>
<dbReference type="Gene3D" id="3.30.310.130">
    <property type="entry name" value="Ubiquitin-related"/>
    <property type="match status" value="1"/>
</dbReference>
<proteinExistence type="inferred from homology"/>
<dbReference type="AlphaFoldDB" id="A0A8E2B139"/>
<dbReference type="Gene3D" id="1.10.418.20">
    <property type="match status" value="1"/>
</dbReference>
<feature type="region of interest" description="Disordered" evidence="6">
    <location>
        <begin position="288"/>
        <end position="330"/>
    </location>
</feature>
<dbReference type="InterPro" id="IPR038765">
    <property type="entry name" value="Papain-like_cys_pep_sf"/>
</dbReference>
<keyword evidence="3" id="KW-0645">Protease</keyword>
<evidence type="ECO:0000256" key="1">
    <source>
        <dbReference type="ARBA" id="ARBA00005234"/>
    </source>
</evidence>